<dbReference type="EMBL" id="VNHS01000026">
    <property type="protein sequence ID" value="TYP67369.1"/>
    <property type="molecule type" value="Genomic_DNA"/>
</dbReference>
<proteinExistence type="predicted"/>
<dbReference type="AlphaFoldDB" id="A0A5S5BJZ5"/>
<comment type="caution">
    <text evidence="1">The sequence shown here is derived from an EMBL/GenBank/DDBJ whole genome shotgun (WGS) entry which is preliminary data.</text>
</comment>
<dbReference type="OrthoDB" id="2639769at2"/>
<protein>
    <submittedName>
        <fullName evidence="1">Uncharacterized protein</fullName>
    </submittedName>
</protein>
<dbReference type="RefSeq" id="WP_148933741.1">
    <property type="nucleotide sequence ID" value="NZ_VNHS01000026.1"/>
</dbReference>
<organism evidence="1 2">
    <name type="scientific">Paenibacillus methanolicus</name>
    <dbReference type="NCBI Taxonomy" id="582686"/>
    <lineage>
        <taxon>Bacteria</taxon>
        <taxon>Bacillati</taxon>
        <taxon>Bacillota</taxon>
        <taxon>Bacilli</taxon>
        <taxon>Bacillales</taxon>
        <taxon>Paenibacillaceae</taxon>
        <taxon>Paenibacillus</taxon>
    </lineage>
</organism>
<dbReference type="Proteomes" id="UP000323257">
    <property type="component" value="Unassembled WGS sequence"/>
</dbReference>
<keyword evidence="2" id="KW-1185">Reference proteome</keyword>
<accession>A0A5S5BJZ5</accession>
<name>A0A5S5BJZ5_9BACL</name>
<sequence length="115" mass="13446">MKFIYNSVSCDAEHYFKDQDIVVRFYDEKREQHENHIVNLVLVDPGYGYLCLKYKGKDSALLSGVLDEGFFNTDEIVEAAIDFIKTLSPDVKNRYVPYHISRVKKSSYVEYNGEY</sequence>
<evidence type="ECO:0000313" key="2">
    <source>
        <dbReference type="Proteomes" id="UP000323257"/>
    </source>
</evidence>
<gene>
    <name evidence="1" type="ORF">BCM02_1265</name>
</gene>
<reference evidence="1 2" key="1">
    <citation type="submission" date="2019-07" db="EMBL/GenBank/DDBJ databases">
        <title>Genomic Encyclopedia of Type Strains, Phase III (KMG-III): the genomes of soil and plant-associated and newly described type strains.</title>
        <authorList>
            <person name="Whitman W."/>
        </authorList>
    </citation>
    <scope>NUCLEOTIDE SEQUENCE [LARGE SCALE GENOMIC DNA]</scope>
    <source>
        <strain evidence="1 2">BL24</strain>
    </source>
</reference>
<evidence type="ECO:0000313" key="1">
    <source>
        <dbReference type="EMBL" id="TYP67369.1"/>
    </source>
</evidence>